<dbReference type="Proteomes" id="UP001151760">
    <property type="component" value="Unassembled WGS sequence"/>
</dbReference>
<dbReference type="Pfam" id="PF17919">
    <property type="entry name" value="RT_RNaseH_2"/>
    <property type="match status" value="1"/>
</dbReference>
<evidence type="ECO:0000256" key="13">
    <source>
        <dbReference type="ARBA" id="ARBA00023125"/>
    </source>
</evidence>
<evidence type="ECO:0000256" key="7">
    <source>
        <dbReference type="ARBA" id="ARBA00022759"/>
    </source>
</evidence>
<dbReference type="SUPFAM" id="SSF50630">
    <property type="entry name" value="Acid proteases"/>
    <property type="match status" value="1"/>
</dbReference>
<evidence type="ECO:0000256" key="8">
    <source>
        <dbReference type="ARBA" id="ARBA00022801"/>
    </source>
</evidence>
<dbReference type="Gene3D" id="3.30.420.10">
    <property type="entry name" value="Ribonuclease H-like superfamily/Ribonuclease H"/>
    <property type="match status" value="1"/>
</dbReference>
<organism evidence="17 18">
    <name type="scientific">Tanacetum coccineum</name>
    <dbReference type="NCBI Taxonomy" id="301880"/>
    <lineage>
        <taxon>Eukaryota</taxon>
        <taxon>Viridiplantae</taxon>
        <taxon>Streptophyta</taxon>
        <taxon>Embryophyta</taxon>
        <taxon>Tracheophyta</taxon>
        <taxon>Spermatophyta</taxon>
        <taxon>Magnoliopsida</taxon>
        <taxon>eudicotyledons</taxon>
        <taxon>Gunneridae</taxon>
        <taxon>Pentapetalae</taxon>
        <taxon>asterids</taxon>
        <taxon>campanulids</taxon>
        <taxon>Asterales</taxon>
        <taxon>Asteraceae</taxon>
        <taxon>Asteroideae</taxon>
        <taxon>Anthemideae</taxon>
        <taxon>Anthemidinae</taxon>
        <taxon>Tanacetum</taxon>
    </lineage>
</organism>
<dbReference type="PANTHER" id="PTHR37984">
    <property type="entry name" value="PROTEIN CBG26694"/>
    <property type="match status" value="1"/>
</dbReference>
<keyword evidence="2" id="KW-0808">Transferase</keyword>
<evidence type="ECO:0000256" key="15">
    <source>
        <dbReference type="ARBA" id="ARBA00023268"/>
    </source>
</evidence>
<dbReference type="InterPro" id="IPR043128">
    <property type="entry name" value="Rev_trsase/Diguanyl_cyclase"/>
</dbReference>
<dbReference type="PANTHER" id="PTHR37984:SF5">
    <property type="entry name" value="PROTEIN NYNRIN-LIKE"/>
    <property type="match status" value="1"/>
</dbReference>
<keyword evidence="1" id="KW-0645">Protease</keyword>
<keyword evidence="4" id="KW-0540">Nuclease</keyword>
<reference evidence="17" key="1">
    <citation type="journal article" date="2022" name="Int. J. Mol. Sci.">
        <title>Draft Genome of Tanacetum Coccineum: Genomic Comparison of Closely Related Tanacetum-Family Plants.</title>
        <authorList>
            <person name="Yamashiro T."/>
            <person name="Shiraishi A."/>
            <person name="Nakayama K."/>
            <person name="Satake H."/>
        </authorList>
    </citation>
    <scope>NUCLEOTIDE SEQUENCE</scope>
</reference>
<dbReference type="Pfam" id="PF17921">
    <property type="entry name" value="Integrase_H2C2"/>
    <property type="match status" value="1"/>
</dbReference>
<keyword evidence="13" id="KW-0238">DNA-binding</keyword>
<dbReference type="CDD" id="cd09274">
    <property type="entry name" value="RNase_HI_RT_Ty3"/>
    <property type="match status" value="1"/>
</dbReference>
<keyword evidence="18" id="KW-1185">Reference proteome</keyword>
<keyword evidence="9" id="KW-0460">Magnesium</keyword>
<dbReference type="SUPFAM" id="SSF53098">
    <property type="entry name" value="Ribonuclease H-like"/>
    <property type="match status" value="1"/>
</dbReference>
<gene>
    <name evidence="17" type="ORF">Tco_1094387</name>
</gene>
<evidence type="ECO:0000256" key="3">
    <source>
        <dbReference type="ARBA" id="ARBA00022695"/>
    </source>
</evidence>
<evidence type="ECO:0000256" key="5">
    <source>
        <dbReference type="ARBA" id="ARBA00022723"/>
    </source>
</evidence>
<keyword evidence="6" id="KW-0064">Aspartyl protease</keyword>
<evidence type="ECO:0000256" key="4">
    <source>
        <dbReference type="ARBA" id="ARBA00022722"/>
    </source>
</evidence>
<dbReference type="EMBL" id="BQNB010020715">
    <property type="protein sequence ID" value="GJT98869.1"/>
    <property type="molecule type" value="Genomic_DNA"/>
</dbReference>
<dbReference type="InterPro" id="IPR001584">
    <property type="entry name" value="Integrase_cat-core"/>
</dbReference>
<keyword evidence="15" id="KW-0511">Multifunctional enzyme</keyword>
<evidence type="ECO:0000256" key="10">
    <source>
        <dbReference type="ARBA" id="ARBA00022908"/>
    </source>
</evidence>
<evidence type="ECO:0000259" key="16">
    <source>
        <dbReference type="PROSITE" id="PS50994"/>
    </source>
</evidence>
<dbReference type="Pfam" id="PF13650">
    <property type="entry name" value="Asp_protease_2"/>
    <property type="match status" value="1"/>
</dbReference>
<dbReference type="Gene3D" id="3.30.70.270">
    <property type="match status" value="2"/>
</dbReference>
<proteinExistence type="predicted"/>
<dbReference type="InterPro" id="IPR041577">
    <property type="entry name" value="RT_RNaseH_2"/>
</dbReference>
<name>A0ABQ5IGT7_9ASTR</name>
<dbReference type="InterPro" id="IPR056924">
    <property type="entry name" value="SH3_Tf2-1"/>
</dbReference>
<accession>A0ABQ5IGT7</accession>
<dbReference type="InterPro" id="IPR036397">
    <property type="entry name" value="RNaseH_sf"/>
</dbReference>
<evidence type="ECO:0000256" key="14">
    <source>
        <dbReference type="ARBA" id="ARBA00023172"/>
    </source>
</evidence>
<keyword evidence="7" id="KW-0255">Endonuclease</keyword>
<protein>
    <submittedName>
        <fullName evidence="17">Transposon ty3-I gag-pol polyprotein</fullName>
    </submittedName>
</protein>
<evidence type="ECO:0000256" key="1">
    <source>
        <dbReference type="ARBA" id="ARBA00022670"/>
    </source>
</evidence>
<keyword evidence="12" id="KW-0239">DNA-directed DNA polymerase</keyword>
<evidence type="ECO:0000256" key="11">
    <source>
        <dbReference type="ARBA" id="ARBA00022918"/>
    </source>
</evidence>
<keyword evidence="14" id="KW-0233">DNA recombination</keyword>
<reference evidence="17" key="2">
    <citation type="submission" date="2022-01" db="EMBL/GenBank/DDBJ databases">
        <authorList>
            <person name="Yamashiro T."/>
            <person name="Shiraishi A."/>
            <person name="Satake H."/>
            <person name="Nakayama K."/>
        </authorList>
    </citation>
    <scope>NUCLEOTIDE SEQUENCE</scope>
</reference>
<keyword evidence="11" id="KW-0695">RNA-directed DNA polymerase</keyword>
<dbReference type="Gene3D" id="2.40.70.10">
    <property type="entry name" value="Acid Proteases"/>
    <property type="match status" value="1"/>
</dbReference>
<dbReference type="InterPro" id="IPR012337">
    <property type="entry name" value="RNaseH-like_sf"/>
</dbReference>
<dbReference type="Gene3D" id="3.10.10.10">
    <property type="entry name" value="HIV Type 1 Reverse Transcriptase, subunit A, domain 1"/>
    <property type="match status" value="1"/>
</dbReference>
<comment type="caution">
    <text evidence="17">The sequence shown here is derived from an EMBL/GenBank/DDBJ whole genome shotgun (WGS) entry which is preliminary data.</text>
</comment>
<evidence type="ECO:0000313" key="17">
    <source>
        <dbReference type="EMBL" id="GJT98869.1"/>
    </source>
</evidence>
<feature type="domain" description="Integrase catalytic" evidence="16">
    <location>
        <begin position="705"/>
        <end position="817"/>
    </location>
</feature>
<dbReference type="PROSITE" id="PS50994">
    <property type="entry name" value="INTEGRASE"/>
    <property type="match status" value="1"/>
</dbReference>
<dbReference type="CDD" id="cd00303">
    <property type="entry name" value="retropepsin_like"/>
    <property type="match status" value="1"/>
</dbReference>
<dbReference type="SUPFAM" id="SSF56672">
    <property type="entry name" value="DNA/RNA polymerases"/>
    <property type="match status" value="1"/>
</dbReference>
<evidence type="ECO:0000256" key="9">
    <source>
        <dbReference type="ARBA" id="ARBA00022842"/>
    </source>
</evidence>
<sequence length="974" mass="111303">MTVRMFKLQSLADAYCLSKLQETNNIVARKINKPLVSTTKPVNNSYVRNFGTQAQNIHYNLPRPKPVYNNAPYKKQLTQKELDDKRAKNQWFYCDQKYVPGHKCSGKLFSLEIVEENRGSEEEMGEQFEEGMFGFEDNSTENMIADQNVCNSKNESPTQPQISLNAISRVNTFQTMRVKGQINNKPVNILIDCGSTHNFLDLTTTKQIGCPVKESYPLQVAVPGANFLTSTHVSTGLTWKLQGVTFQADFMLIPLGKNVALRGVPQPAMGAKLFSMAVCVYPSHGIKAKLMSTGINSELTNIHPLLSPLMHKYDGVFAIPKSLPPHRKHDHRIPLQENTSPINIRPYRHPPIQKDAIEAMVTELLESGVIRESHSPFSTPIVMVKKKDGTWRMCVDYRALNKKTMKDKFPIPIIEELIDEFFRAKVFTKLDLRFGYHQIRMCEEDIHKTAFSTHQGVSTDPSKVQAMQDWPVPVNIKKLRGFLGLTRYYRRFIKNYAAISRPLTDLLKKNSFEWSNTAQQAFEELKIAMMNALVLALPNFQEEFIVETDASEEGIGAVLQQQGHPIAFLSRTLAPRHKGLSTYEKEFWAVVYALEKWRGYLLDRHFKIKTDHFSLKYLIEQRLTTPFQIKWLPKLLGYDYEILYKKGSENVVADVLSRSPIPSLQTMVVSDISNDLLERIKAMRRNGKLVIGSDENLRQELLKFYHDEPMGGHSGIEASYKRLKAIFYWKGMKRLSKYGHFIPLSRPFKAAQIAQVFLDSVYKLHGLPKTITSDRDKIFISTFWKELFKRLGITLQLSIAYHPQTDSQTEVVNRCLESINTTPFEVVYGQKPPTHISYMAGDSHMEVVDRQVTLRMHKQHKFSPKFYGPFQIEAKCGEVAYKLTDAATIHNVFHVSQLKLFRGQPTIPIPIPHCNKEGLITAVPVAVLDRRIAKVNNVVVVYWLIQWSNGNVDDATCEVATNLQARYHAFDPNP</sequence>
<dbReference type="CDD" id="cd01647">
    <property type="entry name" value="RT_LTR"/>
    <property type="match status" value="1"/>
</dbReference>
<dbReference type="Pfam" id="PF00078">
    <property type="entry name" value="RVT_1"/>
    <property type="match status" value="1"/>
</dbReference>
<dbReference type="InterPro" id="IPR021109">
    <property type="entry name" value="Peptidase_aspartic_dom_sf"/>
</dbReference>
<dbReference type="InterPro" id="IPR041588">
    <property type="entry name" value="Integrase_H2C2"/>
</dbReference>
<evidence type="ECO:0000313" key="18">
    <source>
        <dbReference type="Proteomes" id="UP001151760"/>
    </source>
</evidence>
<evidence type="ECO:0000256" key="12">
    <source>
        <dbReference type="ARBA" id="ARBA00022932"/>
    </source>
</evidence>
<evidence type="ECO:0000256" key="2">
    <source>
        <dbReference type="ARBA" id="ARBA00022679"/>
    </source>
</evidence>
<keyword evidence="5" id="KW-0479">Metal-binding</keyword>
<dbReference type="InterPro" id="IPR043502">
    <property type="entry name" value="DNA/RNA_pol_sf"/>
</dbReference>
<keyword evidence="3" id="KW-0548">Nucleotidyltransferase</keyword>
<dbReference type="InterPro" id="IPR050951">
    <property type="entry name" value="Retrovirus_Pol_polyprotein"/>
</dbReference>
<keyword evidence="8" id="KW-0378">Hydrolase</keyword>
<dbReference type="InterPro" id="IPR000477">
    <property type="entry name" value="RT_dom"/>
</dbReference>
<dbReference type="Pfam" id="PF24626">
    <property type="entry name" value="SH3_Tf2-1"/>
    <property type="match status" value="1"/>
</dbReference>
<keyword evidence="10" id="KW-0229">DNA integration</keyword>
<evidence type="ECO:0000256" key="6">
    <source>
        <dbReference type="ARBA" id="ARBA00022750"/>
    </source>
</evidence>